<reference evidence="1 2" key="1">
    <citation type="submission" date="2024-02" db="EMBL/GenBank/DDBJ databases">
        <title>Expansion and revision of Xanthobacter and proposal of Roseixanthobacter gen. nov.</title>
        <authorList>
            <person name="Soltysiak M.P.M."/>
            <person name="Jalihal A."/>
            <person name="Ory A."/>
            <person name="Chrisophersen C."/>
            <person name="Lee A.D."/>
            <person name="Boulton J."/>
            <person name="Springer M."/>
        </authorList>
    </citation>
    <scope>NUCLEOTIDE SEQUENCE [LARGE SCALE GENOMIC DNA]</scope>
    <source>
        <strain evidence="1 2">23A</strain>
    </source>
</reference>
<evidence type="ECO:0000313" key="1">
    <source>
        <dbReference type="EMBL" id="MFG1371110.1"/>
    </source>
</evidence>
<name>A0ABW6ZQW0_9HYPH</name>
<proteinExistence type="predicted"/>
<accession>A0ABW6ZQW0</accession>
<sequence>MVTHVTSREMCVLEGLCLGNADERNNFPGIGEKTFSDMIEKGWIENTNPDERSGTVGIRLTPLEDKVFTEAAERGVQPLRWRRR</sequence>
<keyword evidence="2" id="KW-1185">Reference proteome</keyword>
<evidence type="ECO:0000313" key="2">
    <source>
        <dbReference type="Proteomes" id="UP001604002"/>
    </source>
</evidence>
<comment type="caution">
    <text evidence="1">The sequence shown here is derived from an EMBL/GenBank/DDBJ whole genome shotgun (WGS) entry which is preliminary data.</text>
</comment>
<organism evidence="1 2">
    <name type="scientific">Xanthobacter oligotrophicus</name>
    <dbReference type="NCBI Taxonomy" id="2607286"/>
    <lineage>
        <taxon>Bacteria</taxon>
        <taxon>Pseudomonadati</taxon>
        <taxon>Pseudomonadota</taxon>
        <taxon>Alphaproteobacteria</taxon>
        <taxon>Hyphomicrobiales</taxon>
        <taxon>Xanthobacteraceae</taxon>
        <taxon>Xanthobacter</taxon>
    </lineage>
</organism>
<gene>
    <name evidence="1" type="ORF">V5F32_02935</name>
</gene>
<dbReference type="EMBL" id="JBAFVH010000002">
    <property type="protein sequence ID" value="MFG1371110.1"/>
    <property type="molecule type" value="Genomic_DNA"/>
</dbReference>
<dbReference type="Proteomes" id="UP001604002">
    <property type="component" value="Unassembled WGS sequence"/>
</dbReference>
<dbReference type="RefSeq" id="WP_393991155.1">
    <property type="nucleotide sequence ID" value="NZ_JBAFVH010000002.1"/>
</dbReference>
<protein>
    <submittedName>
        <fullName evidence="1">Uncharacterized protein</fullName>
    </submittedName>
</protein>